<dbReference type="InterPro" id="IPR036249">
    <property type="entry name" value="Thioredoxin-like_sf"/>
</dbReference>
<reference evidence="2 3" key="1">
    <citation type="submission" date="2024-11" db="EMBL/GenBank/DDBJ databases">
        <authorList>
            <person name="Heng Y.C."/>
            <person name="Lim A.C.H."/>
            <person name="Lee J.K.Y."/>
            <person name="Kittelmann S."/>
        </authorList>
    </citation>
    <scope>NUCLEOTIDE SEQUENCE [LARGE SCALE GENOMIC DNA]</scope>
    <source>
        <strain evidence="2 3">WILCCON 0185</strain>
    </source>
</reference>
<gene>
    <name evidence="2" type="ORF">ACJDUG_02590</name>
</gene>
<keyword evidence="1" id="KW-0175">Coiled coil</keyword>
<dbReference type="Gene3D" id="3.40.30.10">
    <property type="entry name" value="Glutaredoxin"/>
    <property type="match status" value="1"/>
</dbReference>
<organism evidence="2 3">
    <name type="scientific">Candidatus Clostridium stratigraminis</name>
    <dbReference type="NCBI Taxonomy" id="3381661"/>
    <lineage>
        <taxon>Bacteria</taxon>
        <taxon>Bacillati</taxon>
        <taxon>Bacillota</taxon>
        <taxon>Clostridia</taxon>
        <taxon>Eubacteriales</taxon>
        <taxon>Clostridiaceae</taxon>
        <taxon>Clostridium</taxon>
    </lineage>
</organism>
<dbReference type="CDD" id="cd02947">
    <property type="entry name" value="TRX_family"/>
    <property type="match status" value="1"/>
</dbReference>
<dbReference type="RefSeq" id="WP_406768319.1">
    <property type="nucleotide sequence ID" value="NZ_JBJHZZ010000001.1"/>
</dbReference>
<evidence type="ECO:0000256" key="1">
    <source>
        <dbReference type="SAM" id="Coils"/>
    </source>
</evidence>
<keyword evidence="3" id="KW-1185">Reference proteome</keyword>
<comment type="caution">
    <text evidence="2">The sequence shown here is derived from an EMBL/GenBank/DDBJ whole genome shotgun (WGS) entry which is preliminary data.</text>
</comment>
<accession>A0ABW8T411</accession>
<dbReference type="Proteomes" id="UP001623591">
    <property type="component" value="Unassembled WGS sequence"/>
</dbReference>
<dbReference type="EMBL" id="JBJHZZ010000001">
    <property type="protein sequence ID" value="MFL0245864.1"/>
    <property type="molecule type" value="Genomic_DNA"/>
</dbReference>
<sequence>MIELSNGMDFNGYLNKNSKEESEKLINNLDKIELSKEGYEAAKEIKENVNVVVFSEGYCPDCIAALPFIKKLSDANDKIKVFYYGLKGNEGLLEEYTGTSRIPTIMTFTENMEPKGAYVEVPAELSEKMARLTNEKQKEIVTEYRQGKYNDLIEKELIGILK</sequence>
<evidence type="ECO:0000313" key="2">
    <source>
        <dbReference type="EMBL" id="MFL0245864.1"/>
    </source>
</evidence>
<protein>
    <submittedName>
        <fullName evidence="2">Thioredoxin family protein</fullName>
    </submittedName>
</protein>
<dbReference type="SUPFAM" id="SSF52833">
    <property type="entry name" value="Thioredoxin-like"/>
    <property type="match status" value="1"/>
</dbReference>
<evidence type="ECO:0000313" key="3">
    <source>
        <dbReference type="Proteomes" id="UP001623591"/>
    </source>
</evidence>
<feature type="coiled-coil region" evidence="1">
    <location>
        <begin position="15"/>
        <end position="42"/>
    </location>
</feature>
<dbReference type="Pfam" id="PF14595">
    <property type="entry name" value="Thioredoxin_9"/>
    <property type="match status" value="1"/>
</dbReference>
<name>A0ABW8T411_9CLOT</name>
<proteinExistence type="predicted"/>